<gene>
    <name evidence="7" type="ORF">BN2614_LOCUS4</name>
</gene>
<accession>A0A9X9M4V0</accession>
<dbReference type="Proteomes" id="UP000269945">
    <property type="component" value="Unassembled WGS sequence"/>
</dbReference>
<dbReference type="PROSITE" id="PS00170">
    <property type="entry name" value="CSA_PPIASE_1"/>
    <property type="match status" value="1"/>
</dbReference>
<keyword evidence="2 3" id="KW-0413">Isomerase</keyword>
<dbReference type="InterPro" id="IPR020892">
    <property type="entry name" value="Cyclophilin-type_PPIase_CS"/>
</dbReference>
<dbReference type="PANTHER" id="PTHR11071">
    <property type="entry name" value="PEPTIDYL-PROLYL CIS-TRANS ISOMERASE"/>
    <property type="match status" value="1"/>
</dbReference>
<keyword evidence="5" id="KW-0472">Membrane</keyword>
<comment type="caution">
    <text evidence="7">The sequence shown here is derived from an EMBL/GenBank/DDBJ whole genome shotgun (WGS) entry which is preliminary data.</text>
</comment>
<feature type="domain" description="PPIase cyclophilin-type" evidence="6">
    <location>
        <begin position="99"/>
        <end position="171"/>
    </location>
</feature>
<dbReference type="GO" id="GO:0006457">
    <property type="term" value="P:protein folding"/>
    <property type="evidence" value="ECO:0007669"/>
    <property type="project" value="InterPro"/>
</dbReference>
<dbReference type="PRINTS" id="PR00153">
    <property type="entry name" value="CSAPPISMRASE"/>
</dbReference>
<keyword evidence="5" id="KW-0812">Transmembrane</keyword>
<keyword evidence="1 3" id="KW-0697">Rotamase</keyword>
<feature type="region of interest" description="Disordered" evidence="4">
    <location>
        <begin position="1"/>
        <end position="40"/>
    </location>
</feature>
<name>A0A9X9M4V0_GULGU</name>
<evidence type="ECO:0000313" key="7">
    <source>
        <dbReference type="EMBL" id="VCX36733.1"/>
    </source>
</evidence>
<organism evidence="7 8">
    <name type="scientific">Gulo gulo</name>
    <name type="common">Wolverine</name>
    <name type="synonym">Gluton</name>
    <dbReference type="NCBI Taxonomy" id="48420"/>
    <lineage>
        <taxon>Eukaryota</taxon>
        <taxon>Metazoa</taxon>
        <taxon>Chordata</taxon>
        <taxon>Craniata</taxon>
        <taxon>Vertebrata</taxon>
        <taxon>Euteleostomi</taxon>
        <taxon>Mammalia</taxon>
        <taxon>Eutheria</taxon>
        <taxon>Laurasiatheria</taxon>
        <taxon>Carnivora</taxon>
        <taxon>Caniformia</taxon>
        <taxon>Musteloidea</taxon>
        <taxon>Mustelidae</taxon>
        <taxon>Guloninae</taxon>
        <taxon>Gulo</taxon>
    </lineage>
</organism>
<dbReference type="Gene3D" id="2.40.100.10">
    <property type="entry name" value="Cyclophilin-like"/>
    <property type="match status" value="1"/>
</dbReference>
<dbReference type="AlphaFoldDB" id="A0A9X9M4V0"/>
<dbReference type="PROSITE" id="PS50072">
    <property type="entry name" value="CSA_PPIASE_2"/>
    <property type="match status" value="1"/>
</dbReference>
<comment type="similarity">
    <text evidence="3">Belongs to the cyclophilin-type PPIase family.</text>
</comment>
<dbReference type="PANTHER" id="PTHR11071:SF11">
    <property type="entry name" value="PEPTIDYL-PROLYL CIS-TRANS ISOMERASE C"/>
    <property type="match status" value="1"/>
</dbReference>
<evidence type="ECO:0000256" key="1">
    <source>
        <dbReference type="ARBA" id="ARBA00023110"/>
    </source>
</evidence>
<dbReference type="GO" id="GO:0016018">
    <property type="term" value="F:cyclosporin A binding"/>
    <property type="evidence" value="ECO:0007669"/>
    <property type="project" value="TreeGrafter"/>
</dbReference>
<evidence type="ECO:0000256" key="2">
    <source>
        <dbReference type="ARBA" id="ARBA00023235"/>
    </source>
</evidence>
<dbReference type="EC" id="5.2.1.8" evidence="3"/>
<dbReference type="Pfam" id="PF00160">
    <property type="entry name" value="Pro_isomerase"/>
    <property type="match status" value="1"/>
</dbReference>
<dbReference type="InterPro" id="IPR029000">
    <property type="entry name" value="Cyclophilin-like_dom_sf"/>
</dbReference>
<evidence type="ECO:0000259" key="6">
    <source>
        <dbReference type="PROSITE" id="PS50072"/>
    </source>
</evidence>
<comment type="function">
    <text evidence="3">PPIases accelerate the folding of proteins. It catalyzes the cis-trans isomerization of proline imidic peptide bonds in oligopeptides.</text>
</comment>
<keyword evidence="8" id="KW-1185">Reference proteome</keyword>
<sequence length="180" mass="18775">AELGRSAPGVPALPRPPHPSPPTSPNRERAGAAAREVQPPVREAAVAREPLQPLPALAMGPDPQLLLPLALCVGLGVLVTSAGASGVSRRGPTVTAKVFFDVRIGDKDVGRIVIGLFGKVVPKTVENFVALATGEKGYGYKGSKFHRVIKDFMIQGGDFTSGDGTGGNMSFVFLPFCLPH</sequence>
<feature type="non-terminal residue" evidence="7">
    <location>
        <position position="1"/>
    </location>
</feature>
<protein>
    <recommendedName>
        <fullName evidence="3">Peptidyl-prolyl cis-trans isomerase</fullName>
        <shortName evidence="3">PPIase</shortName>
        <ecNumber evidence="3">5.2.1.8</ecNumber>
    </recommendedName>
</protein>
<evidence type="ECO:0000256" key="3">
    <source>
        <dbReference type="RuleBase" id="RU363019"/>
    </source>
</evidence>
<evidence type="ECO:0000313" key="8">
    <source>
        <dbReference type="Proteomes" id="UP000269945"/>
    </source>
</evidence>
<dbReference type="GO" id="GO:0003755">
    <property type="term" value="F:peptidyl-prolyl cis-trans isomerase activity"/>
    <property type="evidence" value="ECO:0007669"/>
    <property type="project" value="UniProtKB-UniRule"/>
</dbReference>
<feature type="transmembrane region" description="Helical" evidence="5">
    <location>
        <begin position="65"/>
        <end position="87"/>
    </location>
</feature>
<dbReference type="EMBL" id="CYRY02042796">
    <property type="protein sequence ID" value="VCX36733.1"/>
    <property type="molecule type" value="Genomic_DNA"/>
</dbReference>
<evidence type="ECO:0000256" key="4">
    <source>
        <dbReference type="SAM" id="MobiDB-lite"/>
    </source>
</evidence>
<dbReference type="GO" id="GO:0005737">
    <property type="term" value="C:cytoplasm"/>
    <property type="evidence" value="ECO:0007669"/>
    <property type="project" value="TreeGrafter"/>
</dbReference>
<proteinExistence type="inferred from homology"/>
<evidence type="ECO:0000256" key="5">
    <source>
        <dbReference type="SAM" id="Phobius"/>
    </source>
</evidence>
<keyword evidence="5" id="KW-1133">Transmembrane helix</keyword>
<feature type="compositionally biased region" description="Pro residues" evidence="4">
    <location>
        <begin position="11"/>
        <end position="24"/>
    </location>
</feature>
<reference evidence="7 8" key="1">
    <citation type="submission" date="2018-10" db="EMBL/GenBank/DDBJ databases">
        <authorList>
            <person name="Ekblom R."/>
            <person name="Jareborg N."/>
        </authorList>
    </citation>
    <scope>NUCLEOTIDE SEQUENCE [LARGE SCALE GENOMIC DNA]</scope>
    <source>
        <tissue evidence="7">Muscle</tissue>
    </source>
</reference>
<comment type="catalytic activity">
    <reaction evidence="3">
        <text>[protein]-peptidylproline (omega=180) = [protein]-peptidylproline (omega=0)</text>
        <dbReference type="Rhea" id="RHEA:16237"/>
        <dbReference type="Rhea" id="RHEA-COMP:10747"/>
        <dbReference type="Rhea" id="RHEA-COMP:10748"/>
        <dbReference type="ChEBI" id="CHEBI:83833"/>
        <dbReference type="ChEBI" id="CHEBI:83834"/>
        <dbReference type="EC" id="5.2.1.8"/>
    </reaction>
</comment>
<dbReference type="InterPro" id="IPR002130">
    <property type="entry name" value="Cyclophilin-type_PPIase_dom"/>
</dbReference>
<dbReference type="SUPFAM" id="SSF50891">
    <property type="entry name" value="Cyclophilin-like"/>
    <property type="match status" value="1"/>
</dbReference>